<dbReference type="EC" id="4.4.1.13" evidence="2"/>
<dbReference type="PANTHER" id="PTHR43525:SF1">
    <property type="entry name" value="PROTEIN MALY"/>
    <property type="match status" value="1"/>
</dbReference>
<evidence type="ECO:0000256" key="5">
    <source>
        <dbReference type="ARBA" id="ARBA00037974"/>
    </source>
</evidence>
<dbReference type="InterPro" id="IPR015424">
    <property type="entry name" value="PyrdxlP-dep_Trfase"/>
</dbReference>
<evidence type="ECO:0000256" key="1">
    <source>
        <dbReference type="ARBA" id="ARBA00001933"/>
    </source>
</evidence>
<proteinExistence type="inferred from homology"/>
<reference evidence="7 8" key="1">
    <citation type="submission" date="2021-06" db="EMBL/GenBank/DDBJ databases">
        <title>Complete genome of Haloferula helveola possessing various polysaccharide degrading enzymes.</title>
        <authorList>
            <person name="Takami H."/>
            <person name="Huang C."/>
            <person name="Hamasaki K."/>
        </authorList>
    </citation>
    <scope>NUCLEOTIDE SEQUENCE [LARGE SCALE GENOMIC DNA]</scope>
    <source>
        <strain evidence="7 8">CN-1</strain>
    </source>
</reference>
<gene>
    <name evidence="7" type="ORF">HAHE_34150</name>
</gene>
<sequence length="387" mass="43546">MPYDFHTPITRKGTGCIKFDRRPELDPFWVADMDFASCPEILEALHSRVDHGVFGYAQAHAGLNEAIAVYLQERHGYSLSSEQLVHLGGLVPALSIAARAFCKPGEAVMTCTPVYPPFINVHRDAKAELITVDHVRCDDRWTFDWNGLEAAVTEKTRVFLLCNPQNPLGRVFDADEVERIARFCSDHDLVLVSDEIHCDLILDEASTPHHSALRLPDELRQRCITLMSPSKTWNIAGLGYALAVIEDDSLRRRFCAARGHTLTEINALSYYAAEAAYRDGEPWRKELIDYLRDNRDALLTFFRERLPQLKPVVSEATYLAWIDARDLGVDNPASFLKQEAGLFVSDGAFFGWPGWFRFNFACPRARMLEGLEKIARACAKPAAAATD</sequence>
<dbReference type="EMBL" id="AP024702">
    <property type="protein sequence ID" value="BCX49507.1"/>
    <property type="molecule type" value="Genomic_DNA"/>
</dbReference>
<feature type="domain" description="Aminotransferase class I/classII large" evidence="6">
    <location>
        <begin position="33"/>
        <end position="374"/>
    </location>
</feature>
<dbReference type="Pfam" id="PF00155">
    <property type="entry name" value="Aminotran_1_2"/>
    <property type="match status" value="1"/>
</dbReference>
<dbReference type="SUPFAM" id="SSF53383">
    <property type="entry name" value="PLP-dependent transferases"/>
    <property type="match status" value="1"/>
</dbReference>
<name>A0ABM7RGU3_9BACT</name>
<comment type="similarity">
    <text evidence="5">Belongs to the class-II pyridoxal-phosphate-dependent aminotransferase family. MalY/PatB cystathionine beta-lyase subfamily.</text>
</comment>
<keyword evidence="8" id="KW-1185">Reference proteome</keyword>
<dbReference type="InterPro" id="IPR004839">
    <property type="entry name" value="Aminotransferase_I/II_large"/>
</dbReference>
<dbReference type="NCBIfam" id="TIGR04350">
    <property type="entry name" value="C_S_lyase_PatB"/>
    <property type="match status" value="1"/>
</dbReference>
<organism evidence="7 8">
    <name type="scientific">Haloferula helveola</name>
    <dbReference type="NCBI Taxonomy" id="490095"/>
    <lineage>
        <taxon>Bacteria</taxon>
        <taxon>Pseudomonadati</taxon>
        <taxon>Verrucomicrobiota</taxon>
        <taxon>Verrucomicrobiia</taxon>
        <taxon>Verrucomicrobiales</taxon>
        <taxon>Verrucomicrobiaceae</taxon>
        <taxon>Haloferula</taxon>
    </lineage>
</organism>
<dbReference type="RefSeq" id="WP_338686135.1">
    <property type="nucleotide sequence ID" value="NZ_AP024702.1"/>
</dbReference>
<comment type="cofactor">
    <cofactor evidence="1">
        <name>pyridoxal 5'-phosphate</name>
        <dbReference type="ChEBI" id="CHEBI:597326"/>
    </cofactor>
</comment>
<dbReference type="Proteomes" id="UP001374893">
    <property type="component" value="Chromosome"/>
</dbReference>
<dbReference type="CDD" id="cd00609">
    <property type="entry name" value="AAT_like"/>
    <property type="match status" value="1"/>
</dbReference>
<dbReference type="InterPro" id="IPR051798">
    <property type="entry name" value="Class-II_PLP-Dep_Aminotrans"/>
</dbReference>
<evidence type="ECO:0000256" key="2">
    <source>
        <dbReference type="ARBA" id="ARBA00012224"/>
    </source>
</evidence>
<evidence type="ECO:0000256" key="3">
    <source>
        <dbReference type="ARBA" id="ARBA00022898"/>
    </source>
</evidence>
<protein>
    <recommendedName>
        <fullName evidence="2">cysteine-S-conjugate beta-lyase</fullName>
        <ecNumber evidence="2">4.4.1.13</ecNumber>
    </recommendedName>
</protein>
<keyword evidence="4 7" id="KW-0456">Lyase</keyword>
<evidence type="ECO:0000256" key="4">
    <source>
        <dbReference type="ARBA" id="ARBA00023239"/>
    </source>
</evidence>
<evidence type="ECO:0000313" key="8">
    <source>
        <dbReference type="Proteomes" id="UP001374893"/>
    </source>
</evidence>
<dbReference type="PANTHER" id="PTHR43525">
    <property type="entry name" value="PROTEIN MALY"/>
    <property type="match status" value="1"/>
</dbReference>
<dbReference type="InterPro" id="IPR015422">
    <property type="entry name" value="PyrdxlP-dep_Trfase_small"/>
</dbReference>
<dbReference type="InterPro" id="IPR015421">
    <property type="entry name" value="PyrdxlP-dep_Trfase_major"/>
</dbReference>
<accession>A0ABM7RGU3</accession>
<dbReference type="InterPro" id="IPR027619">
    <property type="entry name" value="C-S_lyase_PatB-like"/>
</dbReference>
<dbReference type="Gene3D" id="3.40.640.10">
    <property type="entry name" value="Type I PLP-dependent aspartate aminotransferase-like (Major domain)"/>
    <property type="match status" value="1"/>
</dbReference>
<dbReference type="GO" id="GO:0016829">
    <property type="term" value="F:lyase activity"/>
    <property type="evidence" value="ECO:0007669"/>
    <property type="project" value="UniProtKB-KW"/>
</dbReference>
<keyword evidence="3" id="KW-0663">Pyridoxal phosphate</keyword>
<dbReference type="Gene3D" id="3.90.1150.10">
    <property type="entry name" value="Aspartate Aminotransferase, domain 1"/>
    <property type="match status" value="1"/>
</dbReference>
<evidence type="ECO:0000259" key="6">
    <source>
        <dbReference type="Pfam" id="PF00155"/>
    </source>
</evidence>
<evidence type="ECO:0000313" key="7">
    <source>
        <dbReference type="EMBL" id="BCX49507.1"/>
    </source>
</evidence>